<organism evidence="1 2">
    <name type="scientific">Hazenella coriacea</name>
    <dbReference type="NCBI Taxonomy" id="1179467"/>
    <lineage>
        <taxon>Bacteria</taxon>
        <taxon>Bacillati</taxon>
        <taxon>Bacillota</taxon>
        <taxon>Bacilli</taxon>
        <taxon>Bacillales</taxon>
        <taxon>Thermoactinomycetaceae</taxon>
        <taxon>Hazenella</taxon>
    </lineage>
</organism>
<evidence type="ECO:0000313" key="1">
    <source>
        <dbReference type="EMBL" id="TCS93588.1"/>
    </source>
</evidence>
<keyword evidence="2" id="KW-1185">Reference proteome</keyword>
<dbReference type="EMBL" id="SMAG01000006">
    <property type="protein sequence ID" value="TCS93588.1"/>
    <property type="molecule type" value="Genomic_DNA"/>
</dbReference>
<gene>
    <name evidence="1" type="ORF">EDD58_10621</name>
</gene>
<reference evidence="1 2" key="1">
    <citation type="submission" date="2019-03" db="EMBL/GenBank/DDBJ databases">
        <title>Genomic Encyclopedia of Type Strains, Phase IV (KMG-IV): sequencing the most valuable type-strain genomes for metagenomic binning, comparative biology and taxonomic classification.</title>
        <authorList>
            <person name="Goeker M."/>
        </authorList>
    </citation>
    <scope>NUCLEOTIDE SEQUENCE [LARGE SCALE GENOMIC DNA]</scope>
    <source>
        <strain evidence="1 2">DSM 45707</strain>
    </source>
</reference>
<protein>
    <submittedName>
        <fullName evidence="1">Uncharacterized protein</fullName>
    </submittedName>
</protein>
<dbReference type="Gene3D" id="3.30.70.100">
    <property type="match status" value="2"/>
</dbReference>
<evidence type="ECO:0000313" key="2">
    <source>
        <dbReference type="Proteomes" id="UP000294937"/>
    </source>
</evidence>
<name>A0A4R3L3T0_9BACL</name>
<sequence>MIHQPEIKTVEIYSGISHLETFEKYYKNEIAPKFLSTNGVKGVRLNQLQHAAEQQPAELRDIQLIAETFYESFDHVRSLFASSRGKQLSQLLADNKHGKLASYLGTEKTFYSKGYMNGSIKDIAGIKTVGIYNRVTNLAKFEEYYTSEITPRFLQTDGVIKMRVTMLQSAGVQRSDDIQLIIQTFYDSPSTLKRLVSSPIGQEISQLIANNQNGQLGAFIGVEQVLLPRKCIS</sequence>
<accession>A0A4R3L3T0</accession>
<dbReference type="InterPro" id="IPR011008">
    <property type="entry name" value="Dimeric_a/b-barrel"/>
</dbReference>
<dbReference type="Proteomes" id="UP000294937">
    <property type="component" value="Unassembled WGS sequence"/>
</dbReference>
<dbReference type="SUPFAM" id="SSF54909">
    <property type="entry name" value="Dimeric alpha+beta barrel"/>
    <property type="match status" value="2"/>
</dbReference>
<dbReference type="AlphaFoldDB" id="A0A4R3L3T0"/>
<proteinExistence type="predicted"/>
<comment type="caution">
    <text evidence="1">The sequence shown here is derived from an EMBL/GenBank/DDBJ whole genome shotgun (WGS) entry which is preliminary data.</text>
</comment>
<dbReference type="RefSeq" id="WP_131925433.1">
    <property type="nucleotide sequence ID" value="NZ_SMAG01000006.1"/>
</dbReference>
<dbReference type="OrthoDB" id="5294870at2"/>